<gene>
    <name evidence="1" type="ORF">HOLleu_25848</name>
</gene>
<evidence type="ECO:0000313" key="1">
    <source>
        <dbReference type="EMBL" id="KAJ8032342.1"/>
    </source>
</evidence>
<dbReference type="EMBL" id="JAIZAY010000012">
    <property type="protein sequence ID" value="KAJ8032342.1"/>
    <property type="molecule type" value="Genomic_DNA"/>
</dbReference>
<reference evidence="1" key="1">
    <citation type="submission" date="2021-10" db="EMBL/GenBank/DDBJ databases">
        <title>Tropical sea cucumber genome reveals ecological adaptation and Cuvierian tubules defense mechanism.</title>
        <authorList>
            <person name="Chen T."/>
        </authorList>
    </citation>
    <scope>NUCLEOTIDE SEQUENCE</scope>
    <source>
        <strain evidence="1">Nanhai2018</strain>
        <tissue evidence="1">Muscle</tissue>
    </source>
</reference>
<sequence>MDHKVETQRMANLPKERMAPYTPPFYYTSCDYFGPVTVKVGRNKTTKHYGVVFTCLNTRAVHLDLAVDCSSMEFLQVLRRFFAMRGQPAYILSDDGS</sequence>
<dbReference type="PANTHER" id="PTHR47331">
    <property type="entry name" value="PHD-TYPE DOMAIN-CONTAINING PROTEIN"/>
    <property type="match status" value="1"/>
</dbReference>
<evidence type="ECO:0000313" key="2">
    <source>
        <dbReference type="Proteomes" id="UP001152320"/>
    </source>
</evidence>
<protein>
    <submittedName>
        <fullName evidence="1">Uncharacterized protein</fullName>
    </submittedName>
</protein>
<dbReference type="PANTHER" id="PTHR47331:SF1">
    <property type="entry name" value="GAG-LIKE PROTEIN"/>
    <property type="match status" value="1"/>
</dbReference>
<comment type="caution">
    <text evidence="1">The sequence shown here is derived from an EMBL/GenBank/DDBJ whole genome shotgun (WGS) entry which is preliminary data.</text>
</comment>
<dbReference type="GO" id="GO:0003676">
    <property type="term" value="F:nucleic acid binding"/>
    <property type="evidence" value="ECO:0007669"/>
    <property type="project" value="InterPro"/>
</dbReference>
<dbReference type="AlphaFoldDB" id="A0A9Q1BT16"/>
<dbReference type="InterPro" id="IPR036397">
    <property type="entry name" value="RNaseH_sf"/>
</dbReference>
<dbReference type="SUPFAM" id="SSF53098">
    <property type="entry name" value="Ribonuclease H-like"/>
    <property type="match status" value="1"/>
</dbReference>
<name>A0A9Q1BT16_HOLLE</name>
<keyword evidence="2" id="KW-1185">Reference proteome</keyword>
<proteinExistence type="predicted"/>
<dbReference type="OrthoDB" id="5985322at2759"/>
<accession>A0A9Q1BT16</accession>
<dbReference type="Gene3D" id="3.30.420.10">
    <property type="entry name" value="Ribonuclease H-like superfamily/Ribonuclease H"/>
    <property type="match status" value="1"/>
</dbReference>
<dbReference type="Proteomes" id="UP001152320">
    <property type="component" value="Chromosome 12"/>
</dbReference>
<organism evidence="1 2">
    <name type="scientific">Holothuria leucospilota</name>
    <name type="common">Black long sea cucumber</name>
    <name type="synonym">Mertensiothuria leucospilota</name>
    <dbReference type="NCBI Taxonomy" id="206669"/>
    <lineage>
        <taxon>Eukaryota</taxon>
        <taxon>Metazoa</taxon>
        <taxon>Echinodermata</taxon>
        <taxon>Eleutherozoa</taxon>
        <taxon>Echinozoa</taxon>
        <taxon>Holothuroidea</taxon>
        <taxon>Aspidochirotacea</taxon>
        <taxon>Aspidochirotida</taxon>
        <taxon>Holothuriidae</taxon>
        <taxon>Holothuria</taxon>
    </lineage>
</organism>
<dbReference type="InterPro" id="IPR012337">
    <property type="entry name" value="RNaseH-like_sf"/>
</dbReference>